<feature type="compositionally biased region" description="Pro residues" evidence="1">
    <location>
        <begin position="158"/>
        <end position="168"/>
    </location>
</feature>
<protein>
    <submittedName>
        <fullName evidence="2">Uncharacterized protein</fullName>
    </submittedName>
</protein>
<name>A0AAV7KSX9_PLEWA</name>
<dbReference type="Proteomes" id="UP001066276">
    <property type="component" value="Chromosome 12"/>
</dbReference>
<evidence type="ECO:0000313" key="3">
    <source>
        <dbReference type="Proteomes" id="UP001066276"/>
    </source>
</evidence>
<feature type="region of interest" description="Disordered" evidence="1">
    <location>
        <begin position="72"/>
        <end position="240"/>
    </location>
</feature>
<comment type="caution">
    <text evidence="2">The sequence shown here is derived from an EMBL/GenBank/DDBJ whole genome shotgun (WGS) entry which is preliminary data.</text>
</comment>
<evidence type="ECO:0000313" key="2">
    <source>
        <dbReference type="EMBL" id="KAJ1081295.1"/>
    </source>
</evidence>
<sequence>MASTESGPTHQGPPKTFARLMAACLREPENHSRSVWAAAASKGAYSAPLWCQSSRRRFRPRSLSTAAPVLSHLSSPLGLTPHRRPLSDCAATTPSFRLSCGPEKPLDPGPGTRPKPAAASLRLSFTTPAARPSPGQAAPEVKPPGARPRPAARAPLLRPHPVPGPDPSPRTHSRERGGGEKKKASSRLVGDTQEQALSSAPLPQAAVFEEPPTPLGTTCLTHRRGRKAQQAYQRGPTTLS</sequence>
<organism evidence="2 3">
    <name type="scientific">Pleurodeles waltl</name>
    <name type="common">Iberian ribbed newt</name>
    <dbReference type="NCBI Taxonomy" id="8319"/>
    <lineage>
        <taxon>Eukaryota</taxon>
        <taxon>Metazoa</taxon>
        <taxon>Chordata</taxon>
        <taxon>Craniata</taxon>
        <taxon>Vertebrata</taxon>
        <taxon>Euteleostomi</taxon>
        <taxon>Amphibia</taxon>
        <taxon>Batrachia</taxon>
        <taxon>Caudata</taxon>
        <taxon>Salamandroidea</taxon>
        <taxon>Salamandridae</taxon>
        <taxon>Pleurodelinae</taxon>
        <taxon>Pleurodeles</taxon>
    </lineage>
</organism>
<evidence type="ECO:0000256" key="1">
    <source>
        <dbReference type="SAM" id="MobiDB-lite"/>
    </source>
</evidence>
<dbReference type="AlphaFoldDB" id="A0AAV7KSX9"/>
<accession>A0AAV7KSX9</accession>
<dbReference type="EMBL" id="JANPWB010000016">
    <property type="protein sequence ID" value="KAJ1081295.1"/>
    <property type="molecule type" value="Genomic_DNA"/>
</dbReference>
<gene>
    <name evidence="2" type="ORF">NDU88_001477</name>
</gene>
<feature type="compositionally biased region" description="Low complexity" evidence="1">
    <location>
        <begin position="148"/>
        <end position="157"/>
    </location>
</feature>
<feature type="compositionally biased region" description="Polar residues" evidence="1">
    <location>
        <begin position="230"/>
        <end position="240"/>
    </location>
</feature>
<proteinExistence type="predicted"/>
<keyword evidence="3" id="KW-1185">Reference proteome</keyword>
<reference evidence="2" key="1">
    <citation type="journal article" date="2022" name="bioRxiv">
        <title>Sequencing and chromosome-scale assembly of the giantPleurodeles waltlgenome.</title>
        <authorList>
            <person name="Brown T."/>
            <person name="Elewa A."/>
            <person name="Iarovenko S."/>
            <person name="Subramanian E."/>
            <person name="Araus A.J."/>
            <person name="Petzold A."/>
            <person name="Susuki M."/>
            <person name="Suzuki K.-i.T."/>
            <person name="Hayashi T."/>
            <person name="Toyoda A."/>
            <person name="Oliveira C."/>
            <person name="Osipova E."/>
            <person name="Leigh N.D."/>
            <person name="Simon A."/>
            <person name="Yun M.H."/>
        </authorList>
    </citation>
    <scope>NUCLEOTIDE SEQUENCE</scope>
    <source>
        <strain evidence="2">20211129_DDA</strain>
        <tissue evidence="2">Liver</tissue>
    </source>
</reference>
<feature type="compositionally biased region" description="Basic and acidic residues" evidence="1">
    <location>
        <begin position="172"/>
        <end position="183"/>
    </location>
</feature>